<evidence type="ECO:0000256" key="17">
    <source>
        <dbReference type="HAMAP-Rule" id="MF_01006"/>
    </source>
</evidence>
<dbReference type="Proteomes" id="UP001500880">
    <property type="component" value="Unassembled WGS sequence"/>
</dbReference>
<evidence type="ECO:0000256" key="9">
    <source>
        <dbReference type="ARBA" id="ARBA00022984"/>
    </source>
</evidence>
<keyword evidence="19" id="KW-1185">Reference proteome</keyword>
<proteinExistence type="inferred from homology"/>
<organism evidence="18 19">
    <name type="scientific">Salinibacillus aidingensis</name>
    <dbReference type="NCBI Taxonomy" id="237684"/>
    <lineage>
        <taxon>Bacteria</taxon>
        <taxon>Bacillati</taxon>
        <taxon>Bacillota</taxon>
        <taxon>Bacilli</taxon>
        <taxon>Bacillales</taxon>
        <taxon>Bacillaceae</taxon>
        <taxon>Salinibacillus</taxon>
    </lineage>
</organism>
<feature type="transmembrane region" description="Helical" evidence="17">
    <location>
        <begin position="190"/>
        <end position="208"/>
    </location>
</feature>
<dbReference type="PANTHER" id="PTHR30622:SF2">
    <property type="entry name" value="UNDECAPRENYL-DIPHOSPHATASE"/>
    <property type="match status" value="1"/>
</dbReference>
<evidence type="ECO:0000256" key="12">
    <source>
        <dbReference type="ARBA" id="ARBA00023251"/>
    </source>
</evidence>
<comment type="function">
    <text evidence="17">Catalyzes the dephosphorylation of undecaprenyl diphosphate (UPP). Confers resistance to bacitracin.</text>
</comment>
<dbReference type="RefSeq" id="WP_343839830.1">
    <property type="nucleotide sequence ID" value="NZ_BAAADO010000003.1"/>
</dbReference>
<keyword evidence="6 17" id="KW-0812">Transmembrane</keyword>
<evidence type="ECO:0000313" key="19">
    <source>
        <dbReference type="Proteomes" id="UP001500880"/>
    </source>
</evidence>
<keyword evidence="12 17" id="KW-0046">Antibiotic resistance</keyword>
<dbReference type="EC" id="3.6.1.27" evidence="3 17"/>
<evidence type="ECO:0000256" key="14">
    <source>
        <dbReference type="ARBA" id="ARBA00032707"/>
    </source>
</evidence>
<keyword evidence="13 17" id="KW-0961">Cell wall biogenesis/degradation</keyword>
<evidence type="ECO:0000256" key="1">
    <source>
        <dbReference type="ARBA" id="ARBA00004651"/>
    </source>
</evidence>
<evidence type="ECO:0000256" key="6">
    <source>
        <dbReference type="ARBA" id="ARBA00022692"/>
    </source>
</evidence>
<sequence>MNDLLILLEYLFLGIFQGFTEPIPVSSSGHLVLLRHLMGLDNLNITFEGFLNFGSLLAVLLIYRKDIVRLTINSVNYVINRDKEKASDFRFVLFLIIATIPAGILGVLLEEWISTTFSDKIRMVGVTLFITGVALWIIRNLRGHKGEADITVKDAIIIGLAQAVSLMPGISRSGATIVGAMLLGLKQDTALRFSFLLYIPVSLGTMIFSVSDMMDKPGNVLWIPSLIALIGALIASYFALIWFMNIMKSGNLKYFAWYCFAVALIIFFVLT</sequence>
<keyword evidence="7 17" id="KW-0378">Hydrolase</keyword>
<feature type="transmembrane region" description="Helical" evidence="17">
    <location>
        <begin position="254"/>
        <end position="270"/>
    </location>
</feature>
<keyword evidence="11 17" id="KW-0472">Membrane</keyword>
<keyword evidence="10 17" id="KW-1133">Transmembrane helix</keyword>
<evidence type="ECO:0000256" key="8">
    <source>
        <dbReference type="ARBA" id="ARBA00022960"/>
    </source>
</evidence>
<name>A0ABN1B7H0_9BACI</name>
<evidence type="ECO:0000256" key="2">
    <source>
        <dbReference type="ARBA" id="ARBA00010621"/>
    </source>
</evidence>
<evidence type="ECO:0000256" key="16">
    <source>
        <dbReference type="ARBA" id="ARBA00047594"/>
    </source>
</evidence>
<evidence type="ECO:0000256" key="11">
    <source>
        <dbReference type="ARBA" id="ARBA00023136"/>
    </source>
</evidence>
<protein>
    <recommendedName>
        <fullName evidence="4 17">Undecaprenyl-diphosphatase</fullName>
        <ecNumber evidence="3 17">3.6.1.27</ecNumber>
    </recommendedName>
    <alternativeName>
        <fullName evidence="15 17">Bacitracin resistance protein</fullName>
    </alternativeName>
    <alternativeName>
        <fullName evidence="14 17">Undecaprenyl pyrophosphate phosphatase</fullName>
    </alternativeName>
</protein>
<reference evidence="18 19" key="1">
    <citation type="journal article" date="2019" name="Int. J. Syst. Evol. Microbiol.">
        <title>The Global Catalogue of Microorganisms (GCM) 10K type strain sequencing project: providing services to taxonomists for standard genome sequencing and annotation.</title>
        <authorList>
            <consortium name="The Broad Institute Genomics Platform"/>
            <consortium name="The Broad Institute Genome Sequencing Center for Infectious Disease"/>
            <person name="Wu L."/>
            <person name="Ma J."/>
        </authorList>
    </citation>
    <scope>NUCLEOTIDE SEQUENCE [LARGE SCALE GENOMIC DNA]</scope>
    <source>
        <strain evidence="18 19">JCM 12389</strain>
    </source>
</reference>
<keyword evidence="9 17" id="KW-0573">Peptidoglycan synthesis</keyword>
<feature type="transmembrane region" description="Helical" evidence="17">
    <location>
        <begin position="220"/>
        <end position="242"/>
    </location>
</feature>
<evidence type="ECO:0000256" key="5">
    <source>
        <dbReference type="ARBA" id="ARBA00022475"/>
    </source>
</evidence>
<keyword evidence="5 17" id="KW-1003">Cell membrane</keyword>
<keyword evidence="8 17" id="KW-0133">Cell shape</keyword>
<dbReference type="InterPro" id="IPR003824">
    <property type="entry name" value="UppP"/>
</dbReference>
<feature type="transmembrane region" description="Helical" evidence="17">
    <location>
        <begin position="44"/>
        <end position="63"/>
    </location>
</feature>
<comment type="miscellaneous">
    <text evidence="17">Bacitracin is thought to be involved in the inhibition of peptidoglycan synthesis by sequestering undecaprenyl diphosphate, thereby reducing the pool of lipid carrier available.</text>
</comment>
<evidence type="ECO:0000256" key="15">
    <source>
        <dbReference type="ARBA" id="ARBA00032932"/>
    </source>
</evidence>
<feature type="transmembrane region" description="Helical" evidence="17">
    <location>
        <begin position="121"/>
        <end position="138"/>
    </location>
</feature>
<comment type="similarity">
    <text evidence="2 17">Belongs to the UppP family.</text>
</comment>
<evidence type="ECO:0000313" key="18">
    <source>
        <dbReference type="EMBL" id="GAA0491745.1"/>
    </source>
</evidence>
<evidence type="ECO:0000256" key="4">
    <source>
        <dbReference type="ARBA" id="ARBA00021581"/>
    </source>
</evidence>
<accession>A0ABN1B7H0</accession>
<dbReference type="PANTHER" id="PTHR30622">
    <property type="entry name" value="UNDECAPRENYL-DIPHOSPHATASE"/>
    <property type="match status" value="1"/>
</dbReference>
<comment type="catalytic activity">
    <reaction evidence="16 17">
        <text>di-trans,octa-cis-undecaprenyl diphosphate + H2O = di-trans,octa-cis-undecaprenyl phosphate + phosphate + H(+)</text>
        <dbReference type="Rhea" id="RHEA:28094"/>
        <dbReference type="ChEBI" id="CHEBI:15377"/>
        <dbReference type="ChEBI" id="CHEBI:15378"/>
        <dbReference type="ChEBI" id="CHEBI:43474"/>
        <dbReference type="ChEBI" id="CHEBI:58405"/>
        <dbReference type="ChEBI" id="CHEBI:60392"/>
        <dbReference type="EC" id="3.6.1.27"/>
    </reaction>
</comment>
<comment type="caution">
    <text evidence="18">The sequence shown here is derived from an EMBL/GenBank/DDBJ whole genome shotgun (WGS) entry which is preliminary data.</text>
</comment>
<dbReference type="EMBL" id="BAAADO010000003">
    <property type="protein sequence ID" value="GAA0491745.1"/>
    <property type="molecule type" value="Genomic_DNA"/>
</dbReference>
<evidence type="ECO:0000256" key="3">
    <source>
        <dbReference type="ARBA" id="ARBA00012374"/>
    </source>
</evidence>
<feature type="transmembrane region" description="Helical" evidence="17">
    <location>
        <begin position="91"/>
        <end position="109"/>
    </location>
</feature>
<comment type="subcellular location">
    <subcellularLocation>
        <location evidence="1 17">Cell membrane</location>
        <topology evidence="1 17">Multi-pass membrane protein</topology>
    </subcellularLocation>
</comment>
<evidence type="ECO:0000256" key="7">
    <source>
        <dbReference type="ARBA" id="ARBA00022801"/>
    </source>
</evidence>
<evidence type="ECO:0000256" key="10">
    <source>
        <dbReference type="ARBA" id="ARBA00022989"/>
    </source>
</evidence>
<gene>
    <name evidence="17" type="primary">uppP</name>
    <name evidence="18" type="ORF">GCM10008986_17400</name>
</gene>
<dbReference type="HAMAP" id="MF_01006">
    <property type="entry name" value="Undec_diphosphatase"/>
    <property type="match status" value="1"/>
</dbReference>
<dbReference type="Pfam" id="PF02673">
    <property type="entry name" value="BacA"/>
    <property type="match status" value="1"/>
</dbReference>
<evidence type="ECO:0000256" key="13">
    <source>
        <dbReference type="ARBA" id="ARBA00023316"/>
    </source>
</evidence>